<dbReference type="GO" id="GO:0052689">
    <property type="term" value="F:carboxylic ester hydrolase activity"/>
    <property type="evidence" value="ECO:0007669"/>
    <property type="project" value="UniProtKB-ARBA"/>
</dbReference>
<feature type="domain" description="Xaa-Pro dipeptidyl-peptidase C-terminal" evidence="3">
    <location>
        <begin position="304"/>
        <end position="534"/>
    </location>
</feature>
<dbReference type="Gene3D" id="3.40.50.1820">
    <property type="entry name" value="alpha/beta hydrolase"/>
    <property type="match status" value="1"/>
</dbReference>
<dbReference type="Proteomes" id="UP000196027">
    <property type="component" value="Chromosome"/>
</dbReference>
<dbReference type="InterPro" id="IPR000383">
    <property type="entry name" value="Xaa-Pro-like_dom"/>
</dbReference>
<reference evidence="4 5" key="1">
    <citation type="submission" date="2017-05" db="EMBL/GenBank/DDBJ databases">
        <title>Genomic insights into alkan degradation activity of Oleiphilus messinensis.</title>
        <authorList>
            <person name="Kozyavkin S.A."/>
            <person name="Slesarev A.I."/>
            <person name="Golyshin P.N."/>
            <person name="Korzhenkov A."/>
            <person name="Golyshina O.N."/>
            <person name="Toshchakov S.V."/>
        </authorList>
    </citation>
    <scope>NUCLEOTIDE SEQUENCE [LARGE SCALE GENOMIC DNA]</scope>
    <source>
        <strain evidence="4 5">ME102</strain>
    </source>
</reference>
<feature type="signal peptide" evidence="2">
    <location>
        <begin position="1"/>
        <end position="21"/>
    </location>
</feature>
<dbReference type="InterPro" id="IPR029058">
    <property type="entry name" value="AB_hydrolase_fold"/>
</dbReference>
<dbReference type="InterPro" id="IPR050261">
    <property type="entry name" value="FrsA_esterase"/>
</dbReference>
<dbReference type="PANTHER" id="PTHR22946:SF9">
    <property type="entry name" value="POLYKETIDE TRANSFERASE AF380"/>
    <property type="match status" value="1"/>
</dbReference>
<dbReference type="Pfam" id="PF08530">
    <property type="entry name" value="PepX_C"/>
    <property type="match status" value="1"/>
</dbReference>
<keyword evidence="2" id="KW-0732">Signal</keyword>
<dbReference type="InterPro" id="IPR013736">
    <property type="entry name" value="Xaa-Pro_dipept_C"/>
</dbReference>
<dbReference type="EMBL" id="CP021425">
    <property type="protein sequence ID" value="ARU55042.1"/>
    <property type="molecule type" value="Genomic_DNA"/>
</dbReference>
<gene>
    <name evidence="4" type="ORF">OLMES_0955</name>
</gene>
<dbReference type="SUPFAM" id="SSF53474">
    <property type="entry name" value="alpha/beta-Hydrolases"/>
    <property type="match status" value="1"/>
</dbReference>
<name>A0A1Y0I3I9_9GAMM</name>
<dbReference type="Pfam" id="PF02129">
    <property type="entry name" value="Peptidase_S15"/>
    <property type="match status" value="1"/>
</dbReference>
<dbReference type="AlphaFoldDB" id="A0A1Y0I3I9"/>
<evidence type="ECO:0000313" key="4">
    <source>
        <dbReference type="EMBL" id="ARU55042.1"/>
    </source>
</evidence>
<accession>A0A1Y0I3I9</accession>
<proteinExistence type="predicted"/>
<dbReference type="GO" id="GO:0008239">
    <property type="term" value="F:dipeptidyl-peptidase activity"/>
    <property type="evidence" value="ECO:0007669"/>
    <property type="project" value="InterPro"/>
</dbReference>
<feature type="chain" id="PRO_5012282014" evidence="2">
    <location>
        <begin position="22"/>
        <end position="539"/>
    </location>
</feature>
<organism evidence="4 5">
    <name type="scientific">Oleiphilus messinensis</name>
    <dbReference type="NCBI Taxonomy" id="141451"/>
    <lineage>
        <taxon>Bacteria</taxon>
        <taxon>Pseudomonadati</taxon>
        <taxon>Pseudomonadota</taxon>
        <taxon>Gammaproteobacteria</taxon>
        <taxon>Oceanospirillales</taxon>
        <taxon>Oleiphilaceae</taxon>
        <taxon>Oleiphilus</taxon>
    </lineage>
</organism>
<dbReference type="OrthoDB" id="9806163at2"/>
<evidence type="ECO:0000313" key="5">
    <source>
        <dbReference type="Proteomes" id="UP000196027"/>
    </source>
</evidence>
<dbReference type="InterPro" id="IPR008979">
    <property type="entry name" value="Galactose-bd-like_sf"/>
</dbReference>
<keyword evidence="5" id="KW-1185">Reference proteome</keyword>
<evidence type="ECO:0000256" key="1">
    <source>
        <dbReference type="ARBA" id="ARBA00022801"/>
    </source>
</evidence>
<protein>
    <submittedName>
        <fullName evidence="4">Acyl esterase</fullName>
    </submittedName>
</protein>
<keyword evidence="1" id="KW-0378">Hydrolase</keyword>
<dbReference type="KEGG" id="ome:OLMES_0955"/>
<sequence>MKTITHWASATLITTLFSSLAQGNICVELNLPPHEDFTFNDVIDIPSIDGVTIDANLFTPTSEPGPNGFPTIIFVNSWVLEEHEYIVQAAQFAQKGYQVLSYSARGWGCSGGLIDVVGPKDMQDLNAIVDWLQANTAADMDNIGISGISYGSGISLMGLAHEPRIKTAVAMSTWGSLQDSLYNQESPNLVWGGLLVSTGYITGTMNPEITENFGNLITHQNIDETISWAAKRSPGNAVELINERNAPVYLANNFADHLFNVNQIMKFYQQLDVPKRLDINQGTHASGEGFGLIGLNNYTWSNAHDWFDYWLKGEDNGMMARAPVTMLRDLSDQREEYTDLPVPGATATTFYMGPRTWFSQGELRETPYSSWFSINNSIASGLDSGATTGIPLLSPLLDQFKIPVKASIPLINRIHGMVYQTDRLSETMKIRGIPELTLNLSSSGSKMQLIGYLYDVDAWGMGTLITHGPVTLHEATPGKRTSVDFELLAASYDVPEGHRLAVAFDTLDLLYSPPTLAPYSVTFKHSKSFQSTLRIPTVD</sequence>
<dbReference type="PANTHER" id="PTHR22946">
    <property type="entry name" value="DIENELACTONE HYDROLASE DOMAIN-CONTAINING PROTEIN-RELATED"/>
    <property type="match status" value="1"/>
</dbReference>
<dbReference type="SUPFAM" id="SSF49785">
    <property type="entry name" value="Galactose-binding domain-like"/>
    <property type="match status" value="1"/>
</dbReference>
<dbReference type="SMART" id="SM00939">
    <property type="entry name" value="PepX_C"/>
    <property type="match status" value="1"/>
</dbReference>
<evidence type="ECO:0000259" key="3">
    <source>
        <dbReference type="SMART" id="SM00939"/>
    </source>
</evidence>
<dbReference type="RefSeq" id="WP_087460187.1">
    <property type="nucleotide sequence ID" value="NZ_CP021425.1"/>
</dbReference>
<evidence type="ECO:0000256" key="2">
    <source>
        <dbReference type="SAM" id="SignalP"/>
    </source>
</evidence>
<dbReference type="Gene3D" id="2.60.120.260">
    <property type="entry name" value="Galactose-binding domain-like"/>
    <property type="match status" value="1"/>
</dbReference>